<accession>A0ABU5Q8G7</accession>
<proteinExistence type="predicted"/>
<reference evidence="2 3" key="1">
    <citation type="submission" date="2023-12" db="EMBL/GenBank/DDBJ databases">
        <title>Novel species of the genus Arcicella isolated from rivers.</title>
        <authorList>
            <person name="Lu H."/>
        </authorList>
    </citation>
    <scope>NUCLEOTIDE SEQUENCE [LARGE SCALE GENOMIC DNA]</scope>
    <source>
        <strain evidence="2 3">KCTC 23307</strain>
    </source>
</reference>
<feature type="transmembrane region" description="Helical" evidence="1">
    <location>
        <begin position="12"/>
        <end position="35"/>
    </location>
</feature>
<feature type="transmembrane region" description="Helical" evidence="1">
    <location>
        <begin position="41"/>
        <end position="62"/>
    </location>
</feature>
<keyword evidence="1" id="KW-0472">Membrane</keyword>
<keyword evidence="1" id="KW-1133">Transmembrane helix</keyword>
<gene>
    <name evidence="2" type="ORF">VB248_08295</name>
</gene>
<sequence>MDNAHYHLALNHLPLITPIVGFLILVLGIILPSAIIKRIAYGVFILGAFYTIPAFLTGDMAVKSLSNLLNVKPFIQEHEAKAESFALLSYLLGLMSLFGLWSNWKEKSYANTFSYMILTLTVVMLIFAKQTATSGGRIRHTEIRTDAETDSININKTL</sequence>
<evidence type="ECO:0000313" key="3">
    <source>
        <dbReference type="Proteomes" id="UP001302949"/>
    </source>
</evidence>
<keyword evidence="3" id="KW-1185">Reference proteome</keyword>
<feature type="transmembrane region" description="Helical" evidence="1">
    <location>
        <begin position="108"/>
        <end position="128"/>
    </location>
</feature>
<evidence type="ECO:0000256" key="1">
    <source>
        <dbReference type="SAM" id="Phobius"/>
    </source>
</evidence>
<dbReference type="EMBL" id="JAYFUM010000008">
    <property type="protein sequence ID" value="MEA5139130.1"/>
    <property type="molecule type" value="Genomic_DNA"/>
</dbReference>
<organism evidence="2 3">
    <name type="scientific">Arcicella rigui</name>
    <dbReference type="NCBI Taxonomy" id="797020"/>
    <lineage>
        <taxon>Bacteria</taxon>
        <taxon>Pseudomonadati</taxon>
        <taxon>Bacteroidota</taxon>
        <taxon>Cytophagia</taxon>
        <taxon>Cytophagales</taxon>
        <taxon>Flectobacillaceae</taxon>
        <taxon>Arcicella</taxon>
    </lineage>
</organism>
<protein>
    <submittedName>
        <fullName evidence="2">Uncharacterized protein</fullName>
    </submittedName>
</protein>
<name>A0ABU5Q8G7_9BACT</name>
<dbReference type="Proteomes" id="UP001302949">
    <property type="component" value="Unassembled WGS sequence"/>
</dbReference>
<keyword evidence="1" id="KW-0812">Transmembrane</keyword>
<evidence type="ECO:0000313" key="2">
    <source>
        <dbReference type="EMBL" id="MEA5139130.1"/>
    </source>
</evidence>
<comment type="caution">
    <text evidence="2">The sequence shown here is derived from an EMBL/GenBank/DDBJ whole genome shotgun (WGS) entry which is preliminary data.</text>
</comment>
<dbReference type="RefSeq" id="WP_323296290.1">
    <property type="nucleotide sequence ID" value="NZ_JAYFUM010000008.1"/>
</dbReference>
<feature type="transmembrane region" description="Helical" evidence="1">
    <location>
        <begin position="82"/>
        <end position="102"/>
    </location>
</feature>